<comment type="caution">
    <text evidence="2">The sequence shown here is derived from an EMBL/GenBank/DDBJ whole genome shotgun (WGS) entry which is preliminary data.</text>
</comment>
<name>A0ABS5JQH3_9BACT</name>
<sequence>MTKKKTKVFCKGISDKDFIYEIFSDKGFVADAGSFFHSENTRNSDGEISNSLSDSNNEDSCSSCL</sequence>
<dbReference type="EMBL" id="JAGUCO010000001">
    <property type="protein sequence ID" value="MBS2097117.1"/>
    <property type="molecule type" value="Genomic_DNA"/>
</dbReference>
<protein>
    <submittedName>
        <fullName evidence="2">Uncharacterized protein</fullName>
    </submittedName>
</protein>
<keyword evidence="3" id="KW-1185">Reference proteome</keyword>
<dbReference type="RefSeq" id="WP_212213026.1">
    <property type="nucleotide sequence ID" value="NZ_JAGUCO010000001.1"/>
</dbReference>
<reference evidence="2 3" key="1">
    <citation type="journal article" date="2015" name="Int. J. Syst. Evol. Microbiol.">
        <title>Carboxylicivirga linearis sp. nov., isolated from a sea cucumber culture pond.</title>
        <authorList>
            <person name="Wang F.Q."/>
            <person name="Zhou Y.X."/>
            <person name="Lin X.Z."/>
            <person name="Chen G.J."/>
            <person name="Du Z.J."/>
        </authorList>
    </citation>
    <scope>NUCLEOTIDE SEQUENCE [LARGE SCALE GENOMIC DNA]</scope>
    <source>
        <strain evidence="2 3">FB218</strain>
    </source>
</reference>
<dbReference type="Proteomes" id="UP000708576">
    <property type="component" value="Unassembled WGS sequence"/>
</dbReference>
<evidence type="ECO:0000256" key="1">
    <source>
        <dbReference type="SAM" id="MobiDB-lite"/>
    </source>
</evidence>
<feature type="region of interest" description="Disordered" evidence="1">
    <location>
        <begin position="39"/>
        <end position="65"/>
    </location>
</feature>
<gene>
    <name evidence="2" type="ORF">KEM10_02430</name>
</gene>
<evidence type="ECO:0000313" key="2">
    <source>
        <dbReference type="EMBL" id="MBS2097117.1"/>
    </source>
</evidence>
<feature type="compositionally biased region" description="Low complexity" evidence="1">
    <location>
        <begin position="49"/>
        <end position="65"/>
    </location>
</feature>
<accession>A0ABS5JQH3</accession>
<proteinExistence type="predicted"/>
<evidence type="ECO:0000313" key="3">
    <source>
        <dbReference type="Proteomes" id="UP000708576"/>
    </source>
</evidence>
<organism evidence="2 3">
    <name type="scientific">Carboxylicivirga linearis</name>
    <dbReference type="NCBI Taxonomy" id="1628157"/>
    <lineage>
        <taxon>Bacteria</taxon>
        <taxon>Pseudomonadati</taxon>
        <taxon>Bacteroidota</taxon>
        <taxon>Bacteroidia</taxon>
        <taxon>Marinilabiliales</taxon>
        <taxon>Marinilabiliaceae</taxon>
        <taxon>Carboxylicivirga</taxon>
    </lineage>
</organism>